<keyword evidence="5" id="KW-0804">Transcription</keyword>
<dbReference type="InterPro" id="IPR011006">
    <property type="entry name" value="CheY-like_superfamily"/>
</dbReference>
<evidence type="ECO:0000313" key="9">
    <source>
        <dbReference type="Proteomes" id="UP000250369"/>
    </source>
</evidence>
<protein>
    <submittedName>
        <fullName evidence="8">DNA-binding response regulator</fullName>
    </submittedName>
</protein>
<dbReference type="EMBL" id="QMFB01000026">
    <property type="protein sequence ID" value="RAV14418.1"/>
    <property type="molecule type" value="Genomic_DNA"/>
</dbReference>
<dbReference type="Pfam" id="PF00486">
    <property type="entry name" value="Trans_reg_C"/>
    <property type="match status" value="1"/>
</dbReference>
<keyword evidence="9" id="KW-1185">Reference proteome</keyword>
<dbReference type="SUPFAM" id="SSF48452">
    <property type="entry name" value="TPR-like"/>
    <property type="match status" value="1"/>
</dbReference>
<keyword evidence="4 8" id="KW-0238">DNA-binding</keyword>
<dbReference type="InterPro" id="IPR011990">
    <property type="entry name" value="TPR-like_helical_dom_sf"/>
</dbReference>
<reference evidence="8 9" key="1">
    <citation type="journal article" date="2009" name="Int. J. Syst. Evol. Microbiol.">
        <title>Paenibacillus contaminans sp. nov., isolated from a contaminated laboratory plate.</title>
        <authorList>
            <person name="Chou J.H."/>
            <person name="Lee J.H."/>
            <person name="Lin M.C."/>
            <person name="Chang P.S."/>
            <person name="Arun A.B."/>
            <person name="Young C.C."/>
            <person name="Chen W.M."/>
        </authorList>
    </citation>
    <scope>NUCLEOTIDE SEQUENCE [LARGE SCALE GENOMIC DNA]</scope>
    <source>
        <strain evidence="8 9">CKOBP-6</strain>
    </source>
</reference>
<evidence type="ECO:0000256" key="3">
    <source>
        <dbReference type="ARBA" id="ARBA00023015"/>
    </source>
</evidence>
<dbReference type="GO" id="GO:0006355">
    <property type="term" value="P:regulation of DNA-templated transcription"/>
    <property type="evidence" value="ECO:0007669"/>
    <property type="project" value="InterPro"/>
</dbReference>
<sequence>MGGKPSGTRKHVSLHHERRGRGMRVLLVDDEPAMLLAMKRLLSSMNGVELVGSFRSAREALDFVRDKEVDLAFLDIQIAEDDGLELARSLRAFHSELIIVFTTSHAEYAMDAYDVYPLDYMVKPISRTRLAQTIARAASSGRASSEAGVPPSNRLTVRGLGCFEVGSTQAGAVKWISKKSMELFAYLLVNRGRSVSKLRILEDIFPGFPLKNAEIYLNTAVYQLRKALSDHGFKEIVINAQEQYRVDLSEVDVDFIQLELGMEELSELGAANAAAAVELDRQFTGELFEDKSFEWAAMERERLALLYNSFAKRLASWLLAQNRYSEALLIARRLIHRNEFEEESNLLLLRILGSMGDNQALIHYYEQYTMLLSGELGLQPSMEFRRLYEEYQ</sequence>
<evidence type="ECO:0000259" key="7">
    <source>
        <dbReference type="PROSITE" id="PS50110"/>
    </source>
</evidence>
<dbReference type="SMART" id="SM01043">
    <property type="entry name" value="BTAD"/>
    <property type="match status" value="1"/>
</dbReference>
<name>A0A329M3T5_9BACL</name>
<keyword evidence="3" id="KW-0805">Transcription regulation</keyword>
<evidence type="ECO:0000256" key="5">
    <source>
        <dbReference type="ARBA" id="ARBA00023163"/>
    </source>
</evidence>
<dbReference type="AlphaFoldDB" id="A0A329M3T5"/>
<dbReference type="Gene3D" id="1.10.10.10">
    <property type="entry name" value="Winged helix-like DNA-binding domain superfamily/Winged helix DNA-binding domain"/>
    <property type="match status" value="1"/>
</dbReference>
<proteinExistence type="inferred from homology"/>
<gene>
    <name evidence="8" type="ORF">DQG23_31495</name>
</gene>
<evidence type="ECO:0000256" key="4">
    <source>
        <dbReference type="ARBA" id="ARBA00023125"/>
    </source>
</evidence>
<dbReference type="Pfam" id="PF03704">
    <property type="entry name" value="BTAD"/>
    <property type="match status" value="1"/>
</dbReference>
<dbReference type="SUPFAM" id="SSF46894">
    <property type="entry name" value="C-terminal effector domain of the bipartite response regulators"/>
    <property type="match status" value="1"/>
</dbReference>
<dbReference type="SUPFAM" id="SSF52172">
    <property type="entry name" value="CheY-like"/>
    <property type="match status" value="1"/>
</dbReference>
<dbReference type="InterPro" id="IPR001867">
    <property type="entry name" value="OmpR/PhoB-type_DNA-bd"/>
</dbReference>
<dbReference type="GO" id="GO:0003677">
    <property type="term" value="F:DNA binding"/>
    <property type="evidence" value="ECO:0007669"/>
    <property type="project" value="UniProtKB-KW"/>
</dbReference>
<dbReference type="PROSITE" id="PS50110">
    <property type="entry name" value="RESPONSE_REGULATORY"/>
    <property type="match status" value="1"/>
</dbReference>
<dbReference type="InterPro" id="IPR036388">
    <property type="entry name" value="WH-like_DNA-bd_sf"/>
</dbReference>
<evidence type="ECO:0000256" key="1">
    <source>
        <dbReference type="ARBA" id="ARBA00005820"/>
    </source>
</evidence>
<evidence type="ECO:0000256" key="6">
    <source>
        <dbReference type="PROSITE-ProRule" id="PRU00169"/>
    </source>
</evidence>
<organism evidence="8 9">
    <name type="scientific">Paenibacillus contaminans</name>
    <dbReference type="NCBI Taxonomy" id="450362"/>
    <lineage>
        <taxon>Bacteria</taxon>
        <taxon>Bacillati</taxon>
        <taxon>Bacillota</taxon>
        <taxon>Bacilli</taxon>
        <taxon>Bacillales</taxon>
        <taxon>Paenibacillaceae</taxon>
        <taxon>Paenibacillus</taxon>
    </lineage>
</organism>
<dbReference type="PANTHER" id="PTHR35807">
    <property type="entry name" value="TRANSCRIPTIONAL REGULATOR REDD-RELATED"/>
    <property type="match status" value="1"/>
</dbReference>
<dbReference type="SMART" id="SM00448">
    <property type="entry name" value="REC"/>
    <property type="match status" value="1"/>
</dbReference>
<dbReference type="Gene3D" id="1.25.40.10">
    <property type="entry name" value="Tetratricopeptide repeat domain"/>
    <property type="match status" value="1"/>
</dbReference>
<dbReference type="InterPro" id="IPR001789">
    <property type="entry name" value="Sig_transdc_resp-reg_receiver"/>
</dbReference>
<dbReference type="Proteomes" id="UP000250369">
    <property type="component" value="Unassembled WGS sequence"/>
</dbReference>
<dbReference type="InterPro" id="IPR005158">
    <property type="entry name" value="BTAD"/>
</dbReference>
<feature type="domain" description="Response regulatory" evidence="7">
    <location>
        <begin position="24"/>
        <end position="138"/>
    </location>
</feature>
<dbReference type="InterPro" id="IPR051677">
    <property type="entry name" value="AfsR-DnrI-RedD_regulator"/>
</dbReference>
<comment type="caution">
    <text evidence="8">The sequence shown here is derived from an EMBL/GenBank/DDBJ whole genome shotgun (WGS) entry which is preliminary data.</text>
</comment>
<feature type="modified residue" description="4-aspartylphosphate" evidence="6">
    <location>
        <position position="75"/>
    </location>
</feature>
<evidence type="ECO:0000256" key="2">
    <source>
        <dbReference type="ARBA" id="ARBA00023012"/>
    </source>
</evidence>
<dbReference type="Gene3D" id="3.40.50.2300">
    <property type="match status" value="1"/>
</dbReference>
<dbReference type="GO" id="GO:0000160">
    <property type="term" value="P:phosphorelay signal transduction system"/>
    <property type="evidence" value="ECO:0007669"/>
    <property type="project" value="UniProtKB-KW"/>
</dbReference>
<comment type="similarity">
    <text evidence="1">Belongs to the AfsR/DnrI/RedD regulatory family.</text>
</comment>
<evidence type="ECO:0000313" key="8">
    <source>
        <dbReference type="EMBL" id="RAV14418.1"/>
    </source>
</evidence>
<keyword evidence="6" id="KW-0597">Phosphoprotein</keyword>
<accession>A0A329M3T5</accession>
<keyword evidence="2" id="KW-0902">Two-component regulatory system</keyword>
<dbReference type="InterPro" id="IPR016032">
    <property type="entry name" value="Sig_transdc_resp-reg_C-effctor"/>
</dbReference>
<dbReference type="Pfam" id="PF00072">
    <property type="entry name" value="Response_reg"/>
    <property type="match status" value="1"/>
</dbReference>